<dbReference type="InterPro" id="IPR014729">
    <property type="entry name" value="Rossmann-like_a/b/a_fold"/>
</dbReference>
<keyword evidence="5" id="KW-0418">Kinase</keyword>
<dbReference type="InterPro" id="IPR011009">
    <property type="entry name" value="Kinase-like_dom_sf"/>
</dbReference>
<keyword evidence="3" id="KW-0067">ATP-binding</keyword>
<sequence length="478" mass="54297">MSTSNQKVLIIQDASKELCAVSIREALRSLSLTPGAKVKLLGIIPAFRTAHRFYPLRCGLGLKSRLHSSVTINKKKEDIEQQVQQMMDEYSRCSHIARIWRQAEIRKVGFEIAVEAGSLKEVAVDYAKSYGATHVILPRMKRDSSVETVRGVEAAEVSVLSSGRHFKSESCKQREEIFENSACSVCMNRRTRIGGQTREFTYAELHLATNGFSKENLLSVRGKKIFRGQLNDLQQIMIREYHLKTIKEKDFKAEVQTLGKFRHDNVAMLLGSFSKGTHRLLIYEVICNGSLSKHLSDKSRELTWDRRMNIAEGAAKGLEYLHGKQIYGSVRARNILITHDYQPRLSYFGLARNQYEDTYQSSETPVLKTFDYLPPEYEGTGLDLSKADVYSFGVVLLELITGRKTVEDTDGQSFLRWDSVDLFQLYWIVRVADKCLSWDPNSRPSINKLVKDLACIVNHCGAEDFSLTESELMAAKVR</sequence>
<comment type="caution">
    <text evidence="5">The sequence shown here is derived from an EMBL/GenBank/DDBJ whole genome shotgun (WGS) entry which is preliminary data.</text>
</comment>
<evidence type="ECO:0000256" key="3">
    <source>
        <dbReference type="ARBA" id="ARBA00022840"/>
    </source>
</evidence>
<dbReference type="SUPFAM" id="SSF56112">
    <property type="entry name" value="Protein kinase-like (PK-like)"/>
    <property type="match status" value="1"/>
</dbReference>
<dbReference type="PANTHER" id="PTHR47989:SF8">
    <property type="entry name" value="INACTIVE PROTEIN KINASE SELMODRAFT_444075-LIKE"/>
    <property type="match status" value="1"/>
</dbReference>
<dbReference type="Gene3D" id="1.10.510.10">
    <property type="entry name" value="Transferase(Phosphotransferase) domain 1"/>
    <property type="match status" value="1"/>
</dbReference>
<dbReference type="PANTHER" id="PTHR47989">
    <property type="entry name" value="OS01G0750732 PROTEIN"/>
    <property type="match status" value="1"/>
</dbReference>
<dbReference type="GO" id="GO:0004674">
    <property type="term" value="F:protein serine/threonine kinase activity"/>
    <property type="evidence" value="ECO:0007669"/>
    <property type="project" value="UniProtKB-KW"/>
</dbReference>
<accession>A0A8S0U4Z2</accession>
<proteinExistence type="predicted"/>
<dbReference type="Gene3D" id="3.30.200.20">
    <property type="entry name" value="Phosphorylase Kinase, domain 1"/>
    <property type="match status" value="1"/>
</dbReference>
<dbReference type="Gene3D" id="3.40.50.620">
    <property type="entry name" value="HUPs"/>
    <property type="match status" value="1"/>
</dbReference>
<keyword evidence="6" id="KW-1185">Reference proteome</keyword>
<dbReference type="Proteomes" id="UP000594638">
    <property type="component" value="Unassembled WGS sequence"/>
</dbReference>
<gene>
    <name evidence="5" type="ORF">OLEA9_A111896</name>
</gene>
<dbReference type="OrthoDB" id="4062651at2759"/>
<keyword evidence="1" id="KW-0723">Serine/threonine-protein kinase</keyword>
<dbReference type="GO" id="GO:0005524">
    <property type="term" value="F:ATP binding"/>
    <property type="evidence" value="ECO:0007669"/>
    <property type="project" value="UniProtKB-KW"/>
</dbReference>
<reference evidence="5 6" key="1">
    <citation type="submission" date="2019-12" db="EMBL/GenBank/DDBJ databases">
        <authorList>
            <person name="Alioto T."/>
            <person name="Alioto T."/>
            <person name="Gomez Garrido J."/>
        </authorList>
    </citation>
    <scope>NUCLEOTIDE SEQUENCE [LARGE SCALE GENOMIC DNA]</scope>
</reference>
<evidence type="ECO:0000313" key="5">
    <source>
        <dbReference type="EMBL" id="CAA3013562.1"/>
    </source>
</evidence>
<dbReference type="Gramene" id="OE9A111896T1">
    <property type="protein sequence ID" value="OE9A111896C1"/>
    <property type="gene ID" value="OE9A111896"/>
</dbReference>
<feature type="domain" description="Protein kinase" evidence="4">
    <location>
        <begin position="187"/>
        <end position="456"/>
    </location>
</feature>
<protein>
    <submittedName>
        <fullName evidence="5">Serine threonine- kinase CDG1-like</fullName>
    </submittedName>
</protein>
<dbReference type="InterPro" id="IPR001245">
    <property type="entry name" value="Ser-Thr/Tyr_kinase_cat_dom"/>
</dbReference>
<organism evidence="5 6">
    <name type="scientific">Olea europaea subsp. europaea</name>
    <dbReference type="NCBI Taxonomy" id="158383"/>
    <lineage>
        <taxon>Eukaryota</taxon>
        <taxon>Viridiplantae</taxon>
        <taxon>Streptophyta</taxon>
        <taxon>Embryophyta</taxon>
        <taxon>Tracheophyta</taxon>
        <taxon>Spermatophyta</taxon>
        <taxon>Magnoliopsida</taxon>
        <taxon>eudicotyledons</taxon>
        <taxon>Gunneridae</taxon>
        <taxon>Pentapetalae</taxon>
        <taxon>asterids</taxon>
        <taxon>lamiids</taxon>
        <taxon>Lamiales</taxon>
        <taxon>Oleaceae</taxon>
        <taxon>Oleeae</taxon>
        <taxon>Olea</taxon>
    </lineage>
</organism>
<evidence type="ECO:0000259" key="4">
    <source>
        <dbReference type="PROSITE" id="PS50011"/>
    </source>
</evidence>
<dbReference type="AlphaFoldDB" id="A0A8S0U4Z2"/>
<evidence type="ECO:0000256" key="1">
    <source>
        <dbReference type="ARBA" id="ARBA00022527"/>
    </source>
</evidence>
<dbReference type="InterPro" id="IPR000719">
    <property type="entry name" value="Prot_kinase_dom"/>
</dbReference>
<dbReference type="Pfam" id="PF07714">
    <property type="entry name" value="PK_Tyr_Ser-Thr"/>
    <property type="match status" value="1"/>
</dbReference>
<keyword evidence="2" id="KW-0547">Nucleotide-binding</keyword>
<keyword evidence="5" id="KW-0808">Transferase</keyword>
<evidence type="ECO:0000256" key="2">
    <source>
        <dbReference type="ARBA" id="ARBA00022741"/>
    </source>
</evidence>
<dbReference type="EMBL" id="CACTIH010007442">
    <property type="protein sequence ID" value="CAA3013562.1"/>
    <property type="molecule type" value="Genomic_DNA"/>
</dbReference>
<name>A0A8S0U4Z2_OLEEU</name>
<evidence type="ECO:0000313" key="6">
    <source>
        <dbReference type="Proteomes" id="UP000594638"/>
    </source>
</evidence>
<dbReference type="PROSITE" id="PS50011">
    <property type="entry name" value="PROTEIN_KINASE_DOM"/>
    <property type="match status" value="1"/>
</dbReference>